<keyword evidence="2" id="KW-1185">Reference proteome</keyword>
<dbReference type="GeneID" id="110975139"/>
<dbReference type="Gene3D" id="3.30.40.10">
    <property type="entry name" value="Zinc/RING finger domain, C3HC4 (zinc finger)"/>
    <property type="match status" value="1"/>
</dbReference>
<dbReference type="KEGG" id="aplc:110975139"/>
<accession>A0A8B7XSL1</accession>
<dbReference type="Proteomes" id="UP000694845">
    <property type="component" value="Unplaced"/>
</dbReference>
<feature type="compositionally biased region" description="Basic and acidic residues" evidence="1">
    <location>
        <begin position="119"/>
        <end position="137"/>
    </location>
</feature>
<dbReference type="InterPro" id="IPR013083">
    <property type="entry name" value="Znf_RING/FYVE/PHD"/>
</dbReference>
<reference evidence="3" key="1">
    <citation type="submission" date="2025-08" db="UniProtKB">
        <authorList>
            <consortium name="RefSeq"/>
        </authorList>
    </citation>
    <scope>IDENTIFICATION</scope>
</reference>
<proteinExistence type="predicted"/>
<protein>
    <submittedName>
        <fullName evidence="3">Uncharacterized protein LOC110975139 isoform X1</fullName>
    </submittedName>
</protein>
<evidence type="ECO:0000313" key="2">
    <source>
        <dbReference type="Proteomes" id="UP000694845"/>
    </source>
</evidence>
<name>A0A8B7XSL1_ACAPL</name>
<sequence length="262" mass="30096">MANGCLRKIATRDMLVGMGHEDYHCSVCHKWLDQEPRMCSDKRTCYYCYMEIQIKRPEKCPVCEETFEPDEHFVKDKRAAKDMKRSTAKCCTCGREMAMSALREHQEECGGVESLPQQIDERGPPEDHCPTQMHVDEQDPPEDPAQMHADEHDPPEDPAQEEGKGSNEPIISCLYKMFGCDFQQNLIDKSKEQKVTPVFGYNFRPTHSIEYKSVDAKVKDWATNLLFLVIPVHKIHACNNIPQVSAKTSSSSERFKSYSYHN</sequence>
<organism evidence="2 3">
    <name type="scientific">Acanthaster planci</name>
    <name type="common">Crown-of-thorns starfish</name>
    <dbReference type="NCBI Taxonomy" id="133434"/>
    <lineage>
        <taxon>Eukaryota</taxon>
        <taxon>Metazoa</taxon>
        <taxon>Echinodermata</taxon>
        <taxon>Eleutherozoa</taxon>
        <taxon>Asterozoa</taxon>
        <taxon>Asteroidea</taxon>
        <taxon>Valvatacea</taxon>
        <taxon>Valvatida</taxon>
        <taxon>Acanthasteridae</taxon>
        <taxon>Acanthaster</taxon>
    </lineage>
</organism>
<dbReference type="RefSeq" id="XP_022082975.1">
    <property type="nucleotide sequence ID" value="XM_022227283.1"/>
</dbReference>
<evidence type="ECO:0000256" key="1">
    <source>
        <dbReference type="SAM" id="MobiDB-lite"/>
    </source>
</evidence>
<evidence type="ECO:0000313" key="3">
    <source>
        <dbReference type="RefSeq" id="XP_022082975.1"/>
    </source>
</evidence>
<dbReference type="AlphaFoldDB" id="A0A8B7XSL1"/>
<gene>
    <name evidence="3" type="primary">LOC110975139</name>
</gene>
<feature type="region of interest" description="Disordered" evidence="1">
    <location>
        <begin position="109"/>
        <end position="166"/>
    </location>
</feature>